<dbReference type="CDD" id="cd00592">
    <property type="entry name" value="HTH_MerR-like"/>
    <property type="match status" value="1"/>
</dbReference>
<dbReference type="Pfam" id="PF00376">
    <property type="entry name" value="MerR"/>
    <property type="match status" value="1"/>
</dbReference>
<dbReference type="SUPFAM" id="SSF46955">
    <property type="entry name" value="Putative DNA-binding domain"/>
    <property type="match status" value="1"/>
</dbReference>
<comment type="caution">
    <text evidence="6">The sequence shown here is derived from an EMBL/GenBank/DDBJ whole genome shotgun (WGS) entry which is preliminary data.</text>
</comment>
<evidence type="ECO:0000313" key="7">
    <source>
        <dbReference type="Proteomes" id="UP001165492"/>
    </source>
</evidence>
<dbReference type="PROSITE" id="PS50937">
    <property type="entry name" value="HTH_MERR_2"/>
    <property type="match status" value="1"/>
</dbReference>
<dbReference type="SMART" id="SM00422">
    <property type="entry name" value="HTH_MERR"/>
    <property type="match status" value="1"/>
</dbReference>
<keyword evidence="3" id="KW-0238">DNA-binding</keyword>
<organism evidence="6 7">
    <name type="scientific">Pelosinus baikalensis</name>
    <dbReference type="NCBI Taxonomy" id="2892015"/>
    <lineage>
        <taxon>Bacteria</taxon>
        <taxon>Bacillati</taxon>
        <taxon>Bacillota</taxon>
        <taxon>Negativicutes</taxon>
        <taxon>Selenomonadales</taxon>
        <taxon>Sporomusaceae</taxon>
        <taxon>Pelosinus</taxon>
    </lineage>
</organism>
<protein>
    <submittedName>
        <fullName evidence="6">MerR family transcriptional regulator</fullName>
    </submittedName>
</protein>
<dbReference type="Proteomes" id="UP001165492">
    <property type="component" value="Unassembled WGS sequence"/>
</dbReference>
<dbReference type="Gene3D" id="1.10.1660.10">
    <property type="match status" value="1"/>
</dbReference>
<keyword evidence="7" id="KW-1185">Reference proteome</keyword>
<dbReference type="PANTHER" id="PTHR30204">
    <property type="entry name" value="REDOX-CYCLING DRUG-SENSING TRANSCRIPTIONAL ACTIVATOR SOXR"/>
    <property type="match status" value="1"/>
</dbReference>
<evidence type="ECO:0000256" key="2">
    <source>
        <dbReference type="ARBA" id="ARBA00023015"/>
    </source>
</evidence>
<evidence type="ECO:0000259" key="5">
    <source>
        <dbReference type="PROSITE" id="PS50937"/>
    </source>
</evidence>
<dbReference type="InterPro" id="IPR047057">
    <property type="entry name" value="MerR_fam"/>
</dbReference>
<keyword evidence="1" id="KW-0678">Repressor</keyword>
<dbReference type="EMBL" id="JAJHJB010000016">
    <property type="protein sequence ID" value="MCC5466258.1"/>
    <property type="molecule type" value="Genomic_DNA"/>
</dbReference>
<dbReference type="InterPro" id="IPR009061">
    <property type="entry name" value="DNA-bd_dom_put_sf"/>
</dbReference>
<evidence type="ECO:0000256" key="1">
    <source>
        <dbReference type="ARBA" id="ARBA00022491"/>
    </source>
</evidence>
<sequence>MIHIILFNSLNVNSQNEKNYKLKLRKQKHSILTNEAFWAGDKKLEQVKQMNEKKWTIGEMAKLFDLSTDTLRYYEKAGLLSSNKKAENGYRYYSYDDLVILIDILFFRNMDLAVKDIRQIVTKMDLHEIKDVLKHNQQVVEDKIQGLIRQRKMLTQVVEHYELCEQMLGQFSIVQAPDFRYKFVGAQADDLFDIVRSYKKPDRCWLNQIRYTLFIPQAELLQNQRFCQSQLGISFDEENLQLLAHAEQQGFSAMREGDYLYTVTGTDYSEQTNHMLAEAMQWLQDQGNQVAGPLIGRYLTSVHKDGLDYYEIWVSIKKDRLRTSFTGHKE</sequence>
<evidence type="ECO:0000256" key="3">
    <source>
        <dbReference type="ARBA" id="ARBA00023125"/>
    </source>
</evidence>
<accession>A0ABS8HSV9</accession>
<name>A0ABS8HSV9_9FIRM</name>
<feature type="domain" description="HTH merR-type" evidence="5">
    <location>
        <begin position="54"/>
        <end position="123"/>
    </location>
</feature>
<gene>
    <name evidence="6" type="ORF">LMF89_12940</name>
</gene>
<dbReference type="PANTHER" id="PTHR30204:SF69">
    <property type="entry name" value="MERR-FAMILY TRANSCRIPTIONAL REGULATOR"/>
    <property type="match status" value="1"/>
</dbReference>
<evidence type="ECO:0000313" key="6">
    <source>
        <dbReference type="EMBL" id="MCC5466258.1"/>
    </source>
</evidence>
<proteinExistence type="predicted"/>
<reference evidence="6" key="1">
    <citation type="submission" date="2021-11" db="EMBL/GenBank/DDBJ databases">
        <title>Description of a new species Pelosinus isolated from the bottom sediments of Lake Baikal.</title>
        <authorList>
            <person name="Zakharyuk A."/>
        </authorList>
    </citation>
    <scope>NUCLEOTIDE SEQUENCE</scope>
    <source>
        <strain evidence="6">Bkl1</strain>
    </source>
</reference>
<keyword evidence="4" id="KW-0804">Transcription</keyword>
<dbReference type="InterPro" id="IPR000551">
    <property type="entry name" value="MerR-type_HTH_dom"/>
</dbReference>
<evidence type="ECO:0000256" key="4">
    <source>
        <dbReference type="ARBA" id="ARBA00023163"/>
    </source>
</evidence>
<keyword evidence="2" id="KW-0805">Transcription regulation</keyword>